<keyword evidence="13" id="KW-0539">Nucleus</keyword>
<evidence type="ECO:0000256" key="9">
    <source>
        <dbReference type="ARBA" id="ARBA00022723"/>
    </source>
</evidence>
<feature type="compositionally biased region" description="Basic and acidic residues" evidence="17">
    <location>
        <begin position="669"/>
        <end position="686"/>
    </location>
</feature>
<dbReference type="GO" id="GO:0005634">
    <property type="term" value="C:nucleus"/>
    <property type="evidence" value="ECO:0007669"/>
    <property type="project" value="UniProtKB-SubCell"/>
</dbReference>
<comment type="similarity">
    <text evidence="5">Belongs to the RNF10 family.</text>
</comment>
<keyword evidence="8" id="KW-0808">Transferase</keyword>
<proteinExistence type="evidence at transcript level"/>
<dbReference type="PROSITE" id="PS50089">
    <property type="entry name" value="ZF_RING_2"/>
    <property type="match status" value="1"/>
</dbReference>
<name>A0A0K8TS05_TABBR</name>
<dbReference type="InterPro" id="IPR013083">
    <property type="entry name" value="Znf_RING/FYVE/PHD"/>
</dbReference>
<feature type="non-terminal residue" evidence="19">
    <location>
        <position position="1"/>
    </location>
</feature>
<dbReference type="SMART" id="SM00184">
    <property type="entry name" value="RING"/>
    <property type="match status" value="1"/>
</dbReference>
<dbReference type="AlphaFoldDB" id="A0A0K8TS05"/>
<protein>
    <recommendedName>
        <fullName evidence="14">E3 ubiquitin-protein ligase RNF10</fullName>
        <ecNumber evidence="6">2.3.2.27</ecNumber>
    </recommendedName>
    <alternativeName>
        <fullName evidence="15">RING finger protein 10</fullName>
    </alternativeName>
</protein>
<feature type="compositionally biased region" description="Polar residues" evidence="17">
    <location>
        <begin position="1"/>
        <end position="14"/>
    </location>
</feature>
<evidence type="ECO:0000256" key="13">
    <source>
        <dbReference type="ARBA" id="ARBA00023242"/>
    </source>
</evidence>
<dbReference type="InterPro" id="IPR039739">
    <property type="entry name" value="MAG2/RNF10"/>
</dbReference>
<keyword evidence="19" id="KW-0436">Ligase</keyword>
<keyword evidence="7" id="KW-0963">Cytoplasm</keyword>
<dbReference type="CDD" id="cd16536">
    <property type="entry name" value="RING-HC_RNF10"/>
    <property type="match status" value="1"/>
</dbReference>
<keyword evidence="9" id="KW-0479">Metal-binding</keyword>
<evidence type="ECO:0000256" key="6">
    <source>
        <dbReference type="ARBA" id="ARBA00012483"/>
    </source>
</evidence>
<dbReference type="PROSITE" id="PS00518">
    <property type="entry name" value="ZF_RING_1"/>
    <property type="match status" value="1"/>
</dbReference>
<evidence type="ECO:0000256" key="12">
    <source>
        <dbReference type="ARBA" id="ARBA00022833"/>
    </source>
</evidence>
<evidence type="ECO:0000259" key="18">
    <source>
        <dbReference type="PROSITE" id="PS50089"/>
    </source>
</evidence>
<evidence type="ECO:0000256" key="2">
    <source>
        <dbReference type="ARBA" id="ARBA00004123"/>
    </source>
</evidence>
<feature type="region of interest" description="Disordered" evidence="17">
    <location>
        <begin position="669"/>
        <end position="707"/>
    </location>
</feature>
<dbReference type="InterPro" id="IPR017907">
    <property type="entry name" value="Znf_RING_CS"/>
</dbReference>
<dbReference type="PANTHER" id="PTHR12983">
    <property type="entry name" value="RING FINGER 10 FAMILY MEMBER"/>
    <property type="match status" value="1"/>
</dbReference>
<evidence type="ECO:0000256" key="4">
    <source>
        <dbReference type="ARBA" id="ARBA00004906"/>
    </source>
</evidence>
<evidence type="ECO:0000256" key="5">
    <source>
        <dbReference type="ARBA" id="ARBA00008117"/>
    </source>
</evidence>
<evidence type="ECO:0000256" key="16">
    <source>
        <dbReference type="PROSITE-ProRule" id="PRU00175"/>
    </source>
</evidence>
<keyword evidence="10 16" id="KW-0863">Zinc-finger</keyword>
<dbReference type="PANTHER" id="PTHR12983:SF9">
    <property type="entry name" value="E3 UBIQUITIN-PROTEIN LIGASE RNF10"/>
    <property type="match status" value="1"/>
</dbReference>
<feature type="region of interest" description="Disordered" evidence="17">
    <location>
        <begin position="1"/>
        <end position="94"/>
    </location>
</feature>
<evidence type="ECO:0000313" key="19">
    <source>
        <dbReference type="EMBL" id="JAI17132.1"/>
    </source>
</evidence>
<dbReference type="GO" id="GO:0016874">
    <property type="term" value="F:ligase activity"/>
    <property type="evidence" value="ECO:0007669"/>
    <property type="project" value="UniProtKB-KW"/>
</dbReference>
<sequence>KKQNFHSRQTSSKGLVSESRNKSSDVAKQWPKNGRRRENSNLPNSKADLQRNSKPPCKNRTNADKRPRARGGAPSLPINISPTGTGLAQDEIVSPDSETESFQIELNSVYSPGSKKQNWNHLLNFHYVAREKTNSASRKGINRGTRKIRYNKEQFLQANCQFVVKEATDLKVNTTKSPDALVDWDNIEQINIKTTEEPQCPICLYPPVAAKLTRCGHVYCWPCVLHYLALSDKKWRKCPICYDAIHLGDLKSTTILQQSEFKIGENVTFSLMRRRQGCLFIEKVGETKWGEIIPNLSDTSEQKFFTKFLRASHAEILSIIERERYELSAEDEESPEFVFIKDALTLLKQREDLVLKEIEEASSSVKRENSADCCIEEHPKLDESLENEFTVNWLEYQHEKEELTKDSNQANALHSAEGSKFYYFYQSKDGQNIYLHSLNVRMLQAMYGSLENCPLELKGKIVQKEMYSMTEDLRKRLRYLQHMPLTCQFEVIEISLEPTIVSEEILAEFRDEIIHRQKDRIKRMREEKKRERQINEINDRQMGKIISKYANISISPQEFPSCGFDDFSFENFPTDHPPIPSASTSESPKISKRQKDNTPSFAKMLSSPKTETWPTLSVTNSQQNAAWAKASSSLLESNSDAELYDHNAEEVQIVRQSLGDVLAEALEKKKALNNKPHNDVSNENKNKKGKKNKKMLLFSTGMNFTGN</sequence>
<evidence type="ECO:0000256" key="17">
    <source>
        <dbReference type="SAM" id="MobiDB-lite"/>
    </source>
</evidence>
<comment type="catalytic activity">
    <reaction evidence="1">
        <text>S-ubiquitinyl-[E2 ubiquitin-conjugating enzyme]-L-cysteine + [acceptor protein]-L-lysine = [E2 ubiquitin-conjugating enzyme]-L-cysteine + N(6)-ubiquitinyl-[acceptor protein]-L-lysine.</text>
        <dbReference type="EC" id="2.3.2.27"/>
    </reaction>
</comment>
<keyword evidence="11" id="KW-0833">Ubl conjugation pathway</keyword>
<dbReference type="EC" id="2.3.2.27" evidence="6"/>
<dbReference type="GO" id="GO:0061630">
    <property type="term" value="F:ubiquitin protein ligase activity"/>
    <property type="evidence" value="ECO:0007669"/>
    <property type="project" value="UniProtKB-EC"/>
</dbReference>
<accession>A0A0K8TS05</accession>
<evidence type="ECO:0000256" key="14">
    <source>
        <dbReference type="ARBA" id="ARBA00035131"/>
    </source>
</evidence>
<reference evidence="19" key="1">
    <citation type="journal article" date="2015" name="Insect Biochem. Mol. Biol.">
        <title>An insight into the sialome of the horse fly, Tabanus bromius.</title>
        <authorList>
            <person name="Ribeiro J.M."/>
            <person name="Kazimirova M."/>
            <person name="Takac P."/>
            <person name="Andersen J.F."/>
            <person name="Francischetti I.M."/>
        </authorList>
    </citation>
    <scope>NUCLEOTIDE SEQUENCE</scope>
</reference>
<comment type="subcellular location">
    <subcellularLocation>
        <location evidence="3">Cytoplasm</location>
    </subcellularLocation>
    <subcellularLocation>
        <location evidence="2">Nucleus</location>
    </subcellularLocation>
</comment>
<dbReference type="Pfam" id="PF00097">
    <property type="entry name" value="zf-C3HC4"/>
    <property type="match status" value="1"/>
</dbReference>
<dbReference type="InterPro" id="IPR001841">
    <property type="entry name" value="Znf_RING"/>
</dbReference>
<dbReference type="GO" id="GO:0000976">
    <property type="term" value="F:transcription cis-regulatory region binding"/>
    <property type="evidence" value="ECO:0007669"/>
    <property type="project" value="TreeGrafter"/>
</dbReference>
<dbReference type="EMBL" id="GDAI01000471">
    <property type="protein sequence ID" value="JAI17132.1"/>
    <property type="molecule type" value="mRNA"/>
</dbReference>
<feature type="domain" description="RING-type" evidence="18">
    <location>
        <begin position="200"/>
        <end position="241"/>
    </location>
</feature>
<dbReference type="FunFam" id="3.30.40.10:FF:000112">
    <property type="entry name" value="RING finger protein 10"/>
    <property type="match status" value="1"/>
</dbReference>
<organism evidence="19">
    <name type="scientific">Tabanus bromius</name>
    <name type="common">Band-eyed brown horse fly</name>
    <dbReference type="NCBI Taxonomy" id="304241"/>
    <lineage>
        <taxon>Eukaryota</taxon>
        <taxon>Metazoa</taxon>
        <taxon>Ecdysozoa</taxon>
        <taxon>Arthropoda</taxon>
        <taxon>Hexapoda</taxon>
        <taxon>Insecta</taxon>
        <taxon>Pterygota</taxon>
        <taxon>Neoptera</taxon>
        <taxon>Endopterygota</taxon>
        <taxon>Diptera</taxon>
        <taxon>Brachycera</taxon>
        <taxon>Tabanomorpha</taxon>
        <taxon>Tabanoidea</taxon>
        <taxon>Tabanidae</taxon>
        <taxon>Tabanus</taxon>
    </lineage>
</organism>
<evidence type="ECO:0000256" key="3">
    <source>
        <dbReference type="ARBA" id="ARBA00004496"/>
    </source>
</evidence>
<dbReference type="InterPro" id="IPR018957">
    <property type="entry name" value="Znf_C3HC4_RING-type"/>
</dbReference>
<dbReference type="Gene3D" id="3.30.40.10">
    <property type="entry name" value="Zinc/RING finger domain, C3HC4 (zinc finger)"/>
    <property type="match status" value="1"/>
</dbReference>
<evidence type="ECO:0000256" key="10">
    <source>
        <dbReference type="ARBA" id="ARBA00022771"/>
    </source>
</evidence>
<evidence type="ECO:0000256" key="8">
    <source>
        <dbReference type="ARBA" id="ARBA00022679"/>
    </source>
</evidence>
<evidence type="ECO:0000256" key="15">
    <source>
        <dbReference type="ARBA" id="ARBA00035390"/>
    </source>
</evidence>
<comment type="pathway">
    <text evidence="4">Protein modification; protein ubiquitination.</text>
</comment>
<evidence type="ECO:0000256" key="1">
    <source>
        <dbReference type="ARBA" id="ARBA00000900"/>
    </source>
</evidence>
<evidence type="ECO:0000256" key="11">
    <source>
        <dbReference type="ARBA" id="ARBA00022786"/>
    </source>
</evidence>
<keyword evidence="12" id="KW-0862">Zinc</keyword>
<dbReference type="GO" id="GO:0008270">
    <property type="term" value="F:zinc ion binding"/>
    <property type="evidence" value="ECO:0007669"/>
    <property type="project" value="UniProtKB-KW"/>
</dbReference>
<feature type="region of interest" description="Disordered" evidence="17">
    <location>
        <begin position="573"/>
        <end position="615"/>
    </location>
</feature>
<dbReference type="GO" id="GO:0045944">
    <property type="term" value="P:positive regulation of transcription by RNA polymerase II"/>
    <property type="evidence" value="ECO:0007669"/>
    <property type="project" value="TreeGrafter"/>
</dbReference>
<evidence type="ECO:0000256" key="7">
    <source>
        <dbReference type="ARBA" id="ARBA00022490"/>
    </source>
</evidence>
<dbReference type="GO" id="GO:0005737">
    <property type="term" value="C:cytoplasm"/>
    <property type="evidence" value="ECO:0007669"/>
    <property type="project" value="UniProtKB-SubCell"/>
</dbReference>
<dbReference type="SUPFAM" id="SSF57850">
    <property type="entry name" value="RING/U-box"/>
    <property type="match status" value="1"/>
</dbReference>